<evidence type="ECO:0008006" key="3">
    <source>
        <dbReference type="Google" id="ProtNLM"/>
    </source>
</evidence>
<sequence>MAFFMLSAGLFQTSCYGPFKLTVKLWNWNGQIGDKFINALVFVGLNIIPVYGITAFLDAVIFNSIEFWGGNNPITMGPDETEQRIVQGENSTYAITASQNRFDIEVIAGEHKGETGAFVFSAQEKSWAWETENSSEVLIQMSGDENNPMINMLPQSAHAFTMDYAQLERVKAKGWQAPELVMNK</sequence>
<gene>
    <name evidence="1" type="ORF">PEPS_20930</name>
</gene>
<name>A0ABM7VFS0_9BACT</name>
<dbReference type="Pfam" id="PF11810">
    <property type="entry name" value="DUF3332"/>
    <property type="match status" value="1"/>
</dbReference>
<proteinExistence type="predicted"/>
<protein>
    <recommendedName>
        <fullName evidence="3">DUF3332 domain-containing protein</fullName>
    </recommendedName>
</protein>
<evidence type="ECO:0000313" key="1">
    <source>
        <dbReference type="EMBL" id="BDC99812.1"/>
    </source>
</evidence>
<accession>A0ABM7VFS0</accession>
<reference evidence="1 2" key="1">
    <citation type="submission" date="2021-12" db="EMBL/GenBank/DDBJ databases">
        <title>Genome sequencing of bacteria with rrn-lacking chromosome and rrn-plasmid.</title>
        <authorList>
            <person name="Anda M."/>
            <person name="Iwasaki W."/>
        </authorList>
    </citation>
    <scope>NUCLEOTIDE SEQUENCE [LARGE SCALE GENOMIC DNA]</scope>
    <source>
        <strain evidence="1 2">NBRC 101262</strain>
    </source>
</reference>
<organism evidence="1 2">
    <name type="scientific">Persicobacter psychrovividus</name>
    <dbReference type="NCBI Taxonomy" id="387638"/>
    <lineage>
        <taxon>Bacteria</taxon>
        <taxon>Pseudomonadati</taxon>
        <taxon>Bacteroidota</taxon>
        <taxon>Cytophagia</taxon>
        <taxon>Cytophagales</taxon>
        <taxon>Persicobacteraceae</taxon>
        <taxon>Persicobacter</taxon>
    </lineage>
</organism>
<evidence type="ECO:0000313" key="2">
    <source>
        <dbReference type="Proteomes" id="UP001354989"/>
    </source>
</evidence>
<dbReference type="Proteomes" id="UP001354989">
    <property type="component" value="Chromosome"/>
</dbReference>
<keyword evidence="2" id="KW-1185">Reference proteome</keyword>
<dbReference type="InterPro" id="IPR021768">
    <property type="entry name" value="DUF3332"/>
</dbReference>
<dbReference type="EMBL" id="AP025292">
    <property type="protein sequence ID" value="BDC99812.1"/>
    <property type="molecule type" value="Genomic_DNA"/>
</dbReference>